<dbReference type="PANTHER" id="PTHR45138:SF9">
    <property type="entry name" value="DIGUANYLATE CYCLASE DGCM-RELATED"/>
    <property type="match status" value="1"/>
</dbReference>
<dbReference type="PROSITE" id="PS50885">
    <property type="entry name" value="HAMP"/>
    <property type="match status" value="1"/>
</dbReference>
<gene>
    <name evidence="7" type="ORF">SPSIL_045660</name>
</gene>
<name>A0ABZ3ISE4_9FIRM</name>
<dbReference type="Gene3D" id="3.30.450.20">
    <property type="entry name" value="PAS domain"/>
    <property type="match status" value="1"/>
</dbReference>
<proteinExistence type="predicted"/>
<dbReference type="SUPFAM" id="SSF55073">
    <property type="entry name" value="Nucleotide cyclase"/>
    <property type="match status" value="1"/>
</dbReference>
<dbReference type="Pfam" id="PF00672">
    <property type="entry name" value="HAMP"/>
    <property type="match status" value="1"/>
</dbReference>
<keyword evidence="2" id="KW-0472">Membrane</keyword>
<dbReference type="InterPro" id="IPR050469">
    <property type="entry name" value="Diguanylate_Cyclase"/>
</dbReference>
<feature type="domain" description="HAMP" evidence="5">
    <location>
        <begin position="97"/>
        <end position="149"/>
    </location>
</feature>
<dbReference type="Proteomes" id="UP000216752">
    <property type="component" value="Chromosome"/>
</dbReference>
<dbReference type="NCBIfam" id="TIGR00229">
    <property type="entry name" value="sensory_box"/>
    <property type="match status" value="1"/>
</dbReference>
<dbReference type="PANTHER" id="PTHR45138">
    <property type="entry name" value="REGULATORY COMPONENTS OF SENSORY TRANSDUCTION SYSTEM"/>
    <property type="match status" value="1"/>
</dbReference>
<evidence type="ECO:0000259" key="6">
    <source>
        <dbReference type="PROSITE" id="PS50887"/>
    </source>
</evidence>
<feature type="transmembrane region" description="Helical" evidence="2">
    <location>
        <begin position="78"/>
        <end position="96"/>
    </location>
</feature>
<dbReference type="InterPro" id="IPR035965">
    <property type="entry name" value="PAS-like_dom_sf"/>
</dbReference>
<dbReference type="NCBIfam" id="TIGR00254">
    <property type="entry name" value="GGDEF"/>
    <property type="match status" value="1"/>
</dbReference>
<dbReference type="RefSeq" id="WP_094604118.1">
    <property type="nucleotide sequence ID" value="NZ_CP155573.1"/>
</dbReference>
<keyword evidence="1" id="KW-0175">Coiled coil</keyword>
<dbReference type="Pfam" id="PF00990">
    <property type="entry name" value="GGDEF"/>
    <property type="match status" value="1"/>
</dbReference>
<feature type="domain" description="PAC" evidence="4">
    <location>
        <begin position="228"/>
        <end position="280"/>
    </location>
</feature>
<dbReference type="SMART" id="SM00304">
    <property type="entry name" value="HAMP"/>
    <property type="match status" value="1"/>
</dbReference>
<evidence type="ECO:0000313" key="7">
    <source>
        <dbReference type="EMBL" id="XFO68343.1"/>
    </source>
</evidence>
<dbReference type="InterPro" id="IPR000160">
    <property type="entry name" value="GGDEF_dom"/>
</dbReference>
<keyword evidence="8" id="KW-1185">Reference proteome</keyword>
<dbReference type="CDD" id="cd00130">
    <property type="entry name" value="PAS"/>
    <property type="match status" value="1"/>
</dbReference>
<dbReference type="PROSITE" id="PS50112">
    <property type="entry name" value="PAS"/>
    <property type="match status" value="1"/>
</dbReference>
<keyword evidence="2" id="KW-1133">Transmembrane helix</keyword>
<feature type="domain" description="GGDEF" evidence="6">
    <location>
        <begin position="337"/>
        <end position="474"/>
    </location>
</feature>
<feature type="coiled-coil region" evidence="1">
    <location>
        <begin position="271"/>
        <end position="302"/>
    </location>
</feature>
<dbReference type="CDD" id="cd01949">
    <property type="entry name" value="GGDEF"/>
    <property type="match status" value="1"/>
</dbReference>
<dbReference type="InterPro" id="IPR043128">
    <property type="entry name" value="Rev_trsase/Diguanyl_cyclase"/>
</dbReference>
<dbReference type="SUPFAM" id="SSF158472">
    <property type="entry name" value="HAMP domain-like"/>
    <property type="match status" value="1"/>
</dbReference>
<dbReference type="InterPro" id="IPR029787">
    <property type="entry name" value="Nucleotide_cyclase"/>
</dbReference>
<dbReference type="SUPFAM" id="SSF55785">
    <property type="entry name" value="PYP-like sensor domain (PAS domain)"/>
    <property type="match status" value="1"/>
</dbReference>
<feature type="domain" description="PAS" evidence="3">
    <location>
        <begin position="154"/>
        <end position="197"/>
    </location>
</feature>
<dbReference type="PROSITE" id="PS50887">
    <property type="entry name" value="GGDEF"/>
    <property type="match status" value="1"/>
</dbReference>
<sequence>MLVATLVDKVANLWLELSLRAKLSICLVGMSVIPLLVTTAIIGYNGEKALTSFLIDHNGDAARHAAENIVNHIKRTGIVMSMVAALFASLISIIIAGRMTKRIIDIATVTDRLATGDPNALIKITTRDELGQLAMTFNNIVAQLKASGAELRDSEEKYRSLVENINVGVYRKTGNDNSFMEYVNPALARMLGFPSAEELLKTSAATYFSDQESFNLLLKEINQQGAVKNREIMLNKKDGTVIWCSVTAIKHFDAKREMFWIDSVAEDITERKMAEKILRQARDELELKVKERTQELRLLNEKLYRISIQDGLTGIANRRCFDECLEREWQRASREQLPLALIMLDVDLFKHYNDTYGHVAGDQCLKRIAGVLQGLSKQATDLAARYGGEEFAIILPNTDQQAAEKLGKQILVRVRELGIRNVTSVSSQIVTVSLGIAVCIPSDIFTHDKLIIAADQALYQAKKAGRNQLRVASLTEDSLT</sequence>
<evidence type="ECO:0000313" key="8">
    <source>
        <dbReference type="Proteomes" id="UP000216752"/>
    </source>
</evidence>
<dbReference type="EMBL" id="CP155573">
    <property type="protein sequence ID" value="XFO68343.1"/>
    <property type="molecule type" value="Genomic_DNA"/>
</dbReference>
<evidence type="ECO:0000256" key="2">
    <source>
        <dbReference type="SAM" id="Phobius"/>
    </source>
</evidence>
<dbReference type="CDD" id="cd06225">
    <property type="entry name" value="HAMP"/>
    <property type="match status" value="1"/>
</dbReference>
<dbReference type="InterPro" id="IPR003660">
    <property type="entry name" value="HAMP_dom"/>
</dbReference>
<dbReference type="SMART" id="SM00267">
    <property type="entry name" value="GGDEF"/>
    <property type="match status" value="1"/>
</dbReference>
<dbReference type="Gene3D" id="6.10.340.10">
    <property type="match status" value="1"/>
</dbReference>
<protein>
    <recommendedName>
        <fullName evidence="9">Phytochrome-like protein cph2</fullName>
    </recommendedName>
</protein>
<evidence type="ECO:0000259" key="5">
    <source>
        <dbReference type="PROSITE" id="PS50885"/>
    </source>
</evidence>
<evidence type="ECO:0008006" key="9">
    <source>
        <dbReference type="Google" id="ProtNLM"/>
    </source>
</evidence>
<reference evidence="7" key="1">
    <citation type="submission" date="2024-05" db="EMBL/GenBank/DDBJ databases">
        <title>Isolation and characterization of Sporomusa carbonis sp. nov., a carboxydotrophic hydrogenogen in the genus of Sporomusa isolated from a charcoal burning pile.</title>
        <authorList>
            <person name="Boeer T."/>
            <person name="Rosenbaum F."/>
            <person name="Eysell L."/>
            <person name="Mueller V."/>
            <person name="Daniel R."/>
            <person name="Poehlein A."/>
        </authorList>
    </citation>
    <scope>NUCLEOTIDE SEQUENCE [LARGE SCALE GENOMIC DNA]</scope>
    <source>
        <strain evidence="7">DSM 10669</strain>
    </source>
</reference>
<evidence type="ECO:0000259" key="4">
    <source>
        <dbReference type="PROSITE" id="PS50113"/>
    </source>
</evidence>
<evidence type="ECO:0000256" key="1">
    <source>
        <dbReference type="SAM" id="Coils"/>
    </source>
</evidence>
<keyword evidence="2" id="KW-0812">Transmembrane</keyword>
<dbReference type="Gene3D" id="3.30.70.270">
    <property type="match status" value="1"/>
</dbReference>
<organism evidence="7 8">
    <name type="scientific">Sporomusa silvacetica DSM 10669</name>
    <dbReference type="NCBI Taxonomy" id="1123289"/>
    <lineage>
        <taxon>Bacteria</taxon>
        <taxon>Bacillati</taxon>
        <taxon>Bacillota</taxon>
        <taxon>Negativicutes</taxon>
        <taxon>Selenomonadales</taxon>
        <taxon>Sporomusaceae</taxon>
        <taxon>Sporomusa</taxon>
    </lineage>
</organism>
<feature type="transmembrane region" description="Helical" evidence="2">
    <location>
        <begin position="23"/>
        <end position="44"/>
    </location>
</feature>
<dbReference type="InterPro" id="IPR000700">
    <property type="entry name" value="PAS-assoc_C"/>
</dbReference>
<dbReference type="InterPro" id="IPR000014">
    <property type="entry name" value="PAS"/>
</dbReference>
<accession>A0ABZ3ISE4</accession>
<evidence type="ECO:0000259" key="3">
    <source>
        <dbReference type="PROSITE" id="PS50112"/>
    </source>
</evidence>
<dbReference type="PROSITE" id="PS50113">
    <property type="entry name" value="PAC"/>
    <property type="match status" value="1"/>
</dbReference>
<dbReference type="Pfam" id="PF13426">
    <property type="entry name" value="PAS_9"/>
    <property type="match status" value="1"/>
</dbReference>